<dbReference type="EMBL" id="ML122292">
    <property type="protein sequence ID" value="RPD55809.1"/>
    <property type="molecule type" value="Genomic_DNA"/>
</dbReference>
<reference evidence="2" key="1">
    <citation type="journal article" date="2018" name="Genome Biol. Evol.">
        <title>Genomics and development of Lentinus tigrinus, a white-rot wood-decaying mushroom with dimorphic fruiting bodies.</title>
        <authorList>
            <person name="Wu B."/>
            <person name="Xu Z."/>
            <person name="Knudson A."/>
            <person name="Carlson A."/>
            <person name="Chen N."/>
            <person name="Kovaka S."/>
            <person name="LaButti K."/>
            <person name="Lipzen A."/>
            <person name="Pennachio C."/>
            <person name="Riley R."/>
            <person name="Schakwitz W."/>
            <person name="Umezawa K."/>
            <person name="Ohm R.A."/>
            <person name="Grigoriev I.V."/>
            <person name="Nagy L.G."/>
            <person name="Gibbons J."/>
            <person name="Hibbett D."/>
        </authorList>
    </citation>
    <scope>NUCLEOTIDE SEQUENCE [LARGE SCALE GENOMIC DNA]</scope>
    <source>
        <strain evidence="2">ALCF2SS1-6</strain>
    </source>
</reference>
<evidence type="ECO:0000313" key="2">
    <source>
        <dbReference type="EMBL" id="RPD55809.1"/>
    </source>
</evidence>
<dbReference type="SUPFAM" id="SSF53474">
    <property type="entry name" value="alpha/beta-Hydrolases"/>
    <property type="match status" value="1"/>
</dbReference>
<feature type="domain" description="T6SS Phospholipase effector Tle1-like catalytic" evidence="1">
    <location>
        <begin position="21"/>
        <end position="251"/>
    </location>
</feature>
<organism evidence="2 3">
    <name type="scientific">Lentinus tigrinus ALCF2SS1-6</name>
    <dbReference type="NCBI Taxonomy" id="1328759"/>
    <lineage>
        <taxon>Eukaryota</taxon>
        <taxon>Fungi</taxon>
        <taxon>Dikarya</taxon>
        <taxon>Basidiomycota</taxon>
        <taxon>Agaricomycotina</taxon>
        <taxon>Agaricomycetes</taxon>
        <taxon>Polyporales</taxon>
        <taxon>Polyporaceae</taxon>
        <taxon>Lentinus</taxon>
    </lineage>
</organism>
<evidence type="ECO:0000313" key="3">
    <source>
        <dbReference type="Proteomes" id="UP000313359"/>
    </source>
</evidence>
<accession>A0A5C2RXR8</accession>
<dbReference type="Proteomes" id="UP000313359">
    <property type="component" value="Unassembled WGS sequence"/>
</dbReference>
<protein>
    <recommendedName>
        <fullName evidence="1">T6SS Phospholipase effector Tle1-like catalytic domain-containing protein</fullName>
    </recommendedName>
</protein>
<dbReference type="OrthoDB" id="3057168at2759"/>
<evidence type="ECO:0000259" key="1">
    <source>
        <dbReference type="Pfam" id="PF09994"/>
    </source>
</evidence>
<name>A0A5C2RXR8_9APHY</name>
<dbReference type="Pfam" id="PF09994">
    <property type="entry name" value="T6SS_Tle1-like_cat"/>
    <property type="match status" value="1"/>
</dbReference>
<dbReference type="STRING" id="1328759.A0A5C2RXR8"/>
<dbReference type="PANTHER" id="PTHR33840">
    <property type="match status" value="1"/>
</dbReference>
<dbReference type="AlphaFoldDB" id="A0A5C2RXR8"/>
<gene>
    <name evidence="2" type="ORF">L227DRAFT_614943</name>
</gene>
<dbReference type="InterPro" id="IPR029058">
    <property type="entry name" value="AB_hydrolase_fold"/>
</dbReference>
<keyword evidence="3" id="KW-1185">Reference proteome</keyword>
<dbReference type="PANTHER" id="PTHR33840:SF1">
    <property type="entry name" value="TLE1 PHOSPHOLIPASE DOMAIN-CONTAINING PROTEIN"/>
    <property type="match status" value="1"/>
</dbReference>
<dbReference type="InterPro" id="IPR018712">
    <property type="entry name" value="Tle1-like_cat"/>
</dbReference>
<sequence>MFDDGKYDAGVPPQQPSDTYKRIIVCCDGTWQDGLDARQKWKYTNILRLARSINHVDDRFDPPVHQVVFYQNGIGTENLYDKIIDGVTGASLANKVEEAYGFVAHNYRPGDEIFLFGFSRGAYTARMVAMFIGAIGVLDRTQMDHFASIFLAYQKRGKAEDEEEKRLLDEELEPWTSSSASGKMRVKAGPGHFSIKVIGVFDTVGSVGMPEELTLTSQKIKNIFGFPDHRLGHHIKRAYQALALDETRADFIGGGFEEHDLSDLTLNWLIANIEDALSFNYDYVTSLPQPDAPWGTQPPHDPLTGIYKVAKVSRRQPPSETDEVTHETIHPSVMAQPNLSTEVKHAVDSNPSILHQLLPWEIKVKEVWDAKLQSESFRPHVLADVSTVEKLKHLKHEDDAAGTDDFHSSRIHNSWLQSSIGPVMQELLK</sequence>
<proteinExistence type="predicted"/>